<evidence type="ECO:0000259" key="3">
    <source>
        <dbReference type="PROSITE" id="PS51352"/>
    </source>
</evidence>
<dbReference type="PROSITE" id="PS00194">
    <property type="entry name" value="THIOREDOXIN_1"/>
    <property type="match status" value="1"/>
</dbReference>
<dbReference type="InterPro" id="IPR036249">
    <property type="entry name" value="Thioredoxin-like_sf"/>
</dbReference>
<name>A0A840YYZ5_9SPHN</name>
<feature type="domain" description="Thioredoxin" evidence="3">
    <location>
        <begin position="24"/>
        <end position="159"/>
    </location>
</feature>
<dbReference type="GO" id="GO:0016209">
    <property type="term" value="F:antioxidant activity"/>
    <property type="evidence" value="ECO:0007669"/>
    <property type="project" value="InterPro"/>
</dbReference>
<feature type="chain" id="PRO_5032886651" evidence="2">
    <location>
        <begin position="22"/>
        <end position="167"/>
    </location>
</feature>
<dbReference type="InterPro" id="IPR017937">
    <property type="entry name" value="Thioredoxin_CS"/>
</dbReference>
<evidence type="ECO:0000313" key="4">
    <source>
        <dbReference type="EMBL" id="MBB5718767.1"/>
    </source>
</evidence>
<dbReference type="SUPFAM" id="SSF52833">
    <property type="entry name" value="Thioredoxin-like"/>
    <property type="match status" value="1"/>
</dbReference>
<dbReference type="CDD" id="cd02966">
    <property type="entry name" value="TlpA_like_family"/>
    <property type="match status" value="1"/>
</dbReference>
<accession>A0A840YYZ5</accession>
<proteinExistence type="predicted"/>
<keyword evidence="2" id="KW-0732">Signal</keyword>
<dbReference type="PANTHER" id="PTHR42852">
    <property type="entry name" value="THIOL:DISULFIDE INTERCHANGE PROTEIN DSBE"/>
    <property type="match status" value="1"/>
</dbReference>
<dbReference type="InterPro" id="IPR000866">
    <property type="entry name" value="AhpC/TSA"/>
</dbReference>
<evidence type="ECO:0000313" key="5">
    <source>
        <dbReference type="Proteomes" id="UP000554342"/>
    </source>
</evidence>
<gene>
    <name evidence="4" type="ORF">FHR23_001690</name>
</gene>
<evidence type="ECO:0000256" key="1">
    <source>
        <dbReference type="ARBA" id="ARBA00023284"/>
    </source>
</evidence>
<evidence type="ECO:0000256" key="2">
    <source>
        <dbReference type="SAM" id="SignalP"/>
    </source>
</evidence>
<protein>
    <submittedName>
        <fullName evidence="4">Peroxiredoxin</fullName>
    </submittedName>
</protein>
<dbReference type="InterPro" id="IPR050553">
    <property type="entry name" value="Thioredoxin_ResA/DsbE_sf"/>
</dbReference>
<dbReference type="EMBL" id="JACIJI010000002">
    <property type="protein sequence ID" value="MBB5718767.1"/>
    <property type="molecule type" value="Genomic_DNA"/>
</dbReference>
<comment type="caution">
    <text evidence="4">The sequence shown here is derived from an EMBL/GenBank/DDBJ whole genome shotgun (WGS) entry which is preliminary data.</text>
</comment>
<dbReference type="RefSeq" id="WP_425506354.1">
    <property type="nucleotide sequence ID" value="NZ_BAABIF010000013.1"/>
</dbReference>
<dbReference type="GO" id="GO:0015036">
    <property type="term" value="F:disulfide oxidoreductase activity"/>
    <property type="evidence" value="ECO:0007669"/>
    <property type="project" value="UniProtKB-ARBA"/>
</dbReference>
<keyword evidence="1" id="KW-0676">Redox-active center</keyword>
<dbReference type="PANTHER" id="PTHR42852:SF13">
    <property type="entry name" value="PROTEIN DIPZ"/>
    <property type="match status" value="1"/>
</dbReference>
<dbReference type="Gene3D" id="3.40.30.10">
    <property type="entry name" value="Glutaredoxin"/>
    <property type="match status" value="1"/>
</dbReference>
<dbReference type="InterPro" id="IPR013766">
    <property type="entry name" value="Thioredoxin_domain"/>
</dbReference>
<keyword evidence="5" id="KW-1185">Reference proteome</keyword>
<dbReference type="Proteomes" id="UP000554342">
    <property type="component" value="Unassembled WGS sequence"/>
</dbReference>
<reference evidence="4 5" key="1">
    <citation type="submission" date="2020-08" db="EMBL/GenBank/DDBJ databases">
        <title>Genomic Encyclopedia of Type Strains, Phase IV (KMG-IV): sequencing the most valuable type-strain genomes for metagenomic binning, comparative biology and taxonomic classification.</title>
        <authorList>
            <person name="Goeker M."/>
        </authorList>
    </citation>
    <scope>NUCLEOTIDE SEQUENCE [LARGE SCALE GENOMIC DNA]</scope>
    <source>
        <strain evidence="4 5">DSM 27203</strain>
    </source>
</reference>
<sequence>MKKFVIILLFALMAVGTTASARTLKVGQMAPDFKLRLVDGKTVKLSDLRGKVVVLNFWATWCAPCRHELPTLDTYYKLQKSHGLRVFAITTEDSVPLYTLRKLFSIMSIPAVRRISGPYTTLGGVPTNYVIGRDGRIRYAKAAAFDLDALNQILVPLLREPVPANAG</sequence>
<dbReference type="AlphaFoldDB" id="A0A840YYZ5"/>
<dbReference type="Pfam" id="PF00578">
    <property type="entry name" value="AhpC-TSA"/>
    <property type="match status" value="1"/>
</dbReference>
<organism evidence="4 5">
    <name type="scientific">Stakelama sediminis</name>
    <dbReference type="NCBI Taxonomy" id="463200"/>
    <lineage>
        <taxon>Bacteria</taxon>
        <taxon>Pseudomonadati</taxon>
        <taxon>Pseudomonadota</taxon>
        <taxon>Alphaproteobacteria</taxon>
        <taxon>Sphingomonadales</taxon>
        <taxon>Sphingomonadaceae</taxon>
        <taxon>Stakelama</taxon>
    </lineage>
</organism>
<feature type="signal peptide" evidence="2">
    <location>
        <begin position="1"/>
        <end position="21"/>
    </location>
</feature>
<dbReference type="PROSITE" id="PS51352">
    <property type="entry name" value="THIOREDOXIN_2"/>
    <property type="match status" value="1"/>
</dbReference>